<name>A0ABS7C5F3_9BACL</name>
<dbReference type="SMART" id="SM00257">
    <property type="entry name" value="LysM"/>
    <property type="match status" value="1"/>
</dbReference>
<accession>A0ABS7C5F3</accession>
<dbReference type="SUPFAM" id="SSF54106">
    <property type="entry name" value="LysM domain"/>
    <property type="match status" value="1"/>
</dbReference>
<gene>
    <name evidence="2" type="ORF">K0U00_18980</name>
</gene>
<evidence type="ECO:0000313" key="3">
    <source>
        <dbReference type="Proteomes" id="UP001519887"/>
    </source>
</evidence>
<dbReference type="RefSeq" id="WP_210045433.1">
    <property type="nucleotide sequence ID" value="NZ_JBHLVU010000010.1"/>
</dbReference>
<reference evidence="2 3" key="1">
    <citation type="submission" date="2021-07" db="EMBL/GenBank/DDBJ databases">
        <title>Paenibacillus radiodurans sp. nov., isolated from the southeastern edge of Tengger Desert.</title>
        <authorList>
            <person name="Zhang G."/>
        </authorList>
    </citation>
    <scope>NUCLEOTIDE SEQUENCE [LARGE SCALE GENOMIC DNA]</scope>
    <source>
        <strain evidence="2 3">CCM 7311</strain>
    </source>
</reference>
<evidence type="ECO:0000259" key="1">
    <source>
        <dbReference type="PROSITE" id="PS51782"/>
    </source>
</evidence>
<dbReference type="Gene3D" id="3.10.350.10">
    <property type="entry name" value="LysM domain"/>
    <property type="match status" value="1"/>
</dbReference>
<protein>
    <submittedName>
        <fullName evidence="2">LysM peptidoglycan-binding domain-containing protein</fullName>
    </submittedName>
</protein>
<dbReference type="Pfam" id="PF01476">
    <property type="entry name" value="LysM"/>
    <property type="match status" value="1"/>
</dbReference>
<dbReference type="InterPro" id="IPR018392">
    <property type="entry name" value="LysM"/>
</dbReference>
<evidence type="ECO:0000313" key="2">
    <source>
        <dbReference type="EMBL" id="MBW7456117.1"/>
    </source>
</evidence>
<dbReference type="CDD" id="cd00118">
    <property type="entry name" value="LysM"/>
    <property type="match status" value="1"/>
</dbReference>
<comment type="caution">
    <text evidence="2">The sequence shown here is derived from an EMBL/GenBank/DDBJ whole genome shotgun (WGS) entry which is preliminary data.</text>
</comment>
<dbReference type="InterPro" id="IPR036779">
    <property type="entry name" value="LysM_dom_sf"/>
</dbReference>
<dbReference type="EMBL" id="JAHZIK010000502">
    <property type="protein sequence ID" value="MBW7456117.1"/>
    <property type="molecule type" value="Genomic_DNA"/>
</dbReference>
<dbReference type="PROSITE" id="PS51782">
    <property type="entry name" value="LYSM"/>
    <property type="match status" value="1"/>
</dbReference>
<organism evidence="2 3">
    <name type="scientific">Paenibacillus sepulcri</name>
    <dbReference type="NCBI Taxonomy" id="359917"/>
    <lineage>
        <taxon>Bacteria</taxon>
        <taxon>Bacillati</taxon>
        <taxon>Bacillota</taxon>
        <taxon>Bacilli</taxon>
        <taxon>Bacillales</taxon>
        <taxon>Paenibacillaceae</taxon>
        <taxon>Paenibacillus</taxon>
    </lineage>
</organism>
<keyword evidence="3" id="KW-1185">Reference proteome</keyword>
<sequence length="126" mass="14306">MDRGFFPGGGFGGGFGRRPFFRPFPHPFFPGRSLFPFFFLSPFIFPFFRDGNPDDMLFAQHQAQPGDTLAAVGHKYNMPHSIMEEANPHITNPNQLRAGEMVNIPRISHMVCQKTYNEMPTPMNQG</sequence>
<dbReference type="Proteomes" id="UP001519887">
    <property type="component" value="Unassembled WGS sequence"/>
</dbReference>
<proteinExistence type="predicted"/>
<feature type="domain" description="LysM" evidence="1">
    <location>
        <begin position="59"/>
        <end position="104"/>
    </location>
</feature>